<protein>
    <submittedName>
        <fullName evidence="5">GntR family transcriptional regulator</fullName>
    </submittedName>
</protein>
<dbReference type="Pfam" id="PF07729">
    <property type="entry name" value="FCD"/>
    <property type="match status" value="1"/>
</dbReference>
<name>A0ABT1A7K7_9PSEU</name>
<dbReference type="Gene3D" id="1.20.120.530">
    <property type="entry name" value="GntR ligand-binding domain-like"/>
    <property type="match status" value="1"/>
</dbReference>
<evidence type="ECO:0000313" key="5">
    <source>
        <dbReference type="EMBL" id="MCO1659008.1"/>
    </source>
</evidence>
<sequence>MPREPLETLVHDTLADRSYRAIRAAITTGELRPGQKVTERGLAERLAVSPTPVREAIRRLEQDGLLERTGARTVKVAAPGDGAIQDLAEVEVALRGMVARFAARHATAEQLDELDAVLDEADDLLIVIKQRHGAGEDTSRHLRLLLDAMQRFNDVVDACAGNPVLVRLLDQTRVFSWPERRARLIERIARDQTFGLDRYAGHRALVRALRAGDSAAAEALVIEDARGGLSDLLTPMSTGPGDRRPGATS</sequence>
<dbReference type="SUPFAM" id="SSF48008">
    <property type="entry name" value="GntR ligand-binding domain-like"/>
    <property type="match status" value="1"/>
</dbReference>
<dbReference type="InterPro" id="IPR008920">
    <property type="entry name" value="TF_FadR/GntR_C"/>
</dbReference>
<dbReference type="InterPro" id="IPR036390">
    <property type="entry name" value="WH_DNA-bd_sf"/>
</dbReference>
<dbReference type="PROSITE" id="PS50949">
    <property type="entry name" value="HTH_GNTR"/>
    <property type="match status" value="1"/>
</dbReference>
<dbReference type="Gene3D" id="1.10.10.10">
    <property type="entry name" value="Winged helix-like DNA-binding domain superfamily/Winged helix DNA-binding domain"/>
    <property type="match status" value="1"/>
</dbReference>
<dbReference type="CDD" id="cd07377">
    <property type="entry name" value="WHTH_GntR"/>
    <property type="match status" value="1"/>
</dbReference>
<dbReference type="SMART" id="SM00895">
    <property type="entry name" value="FCD"/>
    <property type="match status" value="1"/>
</dbReference>
<dbReference type="InterPro" id="IPR000524">
    <property type="entry name" value="Tscrpt_reg_HTH_GntR"/>
</dbReference>
<dbReference type="Pfam" id="PF00392">
    <property type="entry name" value="GntR"/>
    <property type="match status" value="1"/>
</dbReference>
<dbReference type="SUPFAM" id="SSF46785">
    <property type="entry name" value="Winged helix' DNA-binding domain"/>
    <property type="match status" value="1"/>
</dbReference>
<reference evidence="5" key="1">
    <citation type="submission" date="2021-04" db="EMBL/GenBank/DDBJ databases">
        <title>Pseudonocardia sp. nov., isolated from sandy soil of mangrove forest.</title>
        <authorList>
            <person name="Zan Z."/>
            <person name="Huang R."/>
            <person name="Liu W."/>
        </authorList>
    </citation>
    <scope>NUCLEOTIDE SEQUENCE</scope>
    <source>
        <strain evidence="5">S2-4</strain>
    </source>
</reference>
<gene>
    <name evidence="5" type="ORF">KDL28_28455</name>
</gene>
<dbReference type="PANTHER" id="PTHR43537:SF5">
    <property type="entry name" value="UXU OPERON TRANSCRIPTIONAL REGULATOR"/>
    <property type="match status" value="1"/>
</dbReference>
<organism evidence="5 6">
    <name type="scientific">Pseudonocardia humida</name>
    <dbReference type="NCBI Taxonomy" id="2800819"/>
    <lineage>
        <taxon>Bacteria</taxon>
        <taxon>Bacillati</taxon>
        <taxon>Actinomycetota</taxon>
        <taxon>Actinomycetes</taxon>
        <taxon>Pseudonocardiales</taxon>
        <taxon>Pseudonocardiaceae</taxon>
        <taxon>Pseudonocardia</taxon>
    </lineage>
</organism>
<dbReference type="RefSeq" id="WP_252443567.1">
    <property type="nucleotide sequence ID" value="NZ_JAGSOV010000061.1"/>
</dbReference>
<accession>A0ABT1A7K7</accession>
<evidence type="ECO:0000256" key="1">
    <source>
        <dbReference type="ARBA" id="ARBA00023015"/>
    </source>
</evidence>
<dbReference type="InterPro" id="IPR011711">
    <property type="entry name" value="GntR_C"/>
</dbReference>
<keyword evidence="2" id="KW-0238">DNA-binding</keyword>
<evidence type="ECO:0000256" key="2">
    <source>
        <dbReference type="ARBA" id="ARBA00023125"/>
    </source>
</evidence>
<evidence type="ECO:0000259" key="4">
    <source>
        <dbReference type="PROSITE" id="PS50949"/>
    </source>
</evidence>
<keyword evidence="1" id="KW-0805">Transcription regulation</keyword>
<feature type="domain" description="HTH gntR-type" evidence="4">
    <location>
        <begin position="12"/>
        <end position="79"/>
    </location>
</feature>
<proteinExistence type="predicted"/>
<keyword evidence="6" id="KW-1185">Reference proteome</keyword>
<dbReference type="PANTHER" id="PTHR43537">
    <property type="entry name" value="TRANSCRIPTIONAL REGULATOR, GNTR FAMILY"/>
    <property type="match status" value="1"/>
</dbReference>
<dbReference type="Proteomes" id="UP001165283">
    <property type="component" value="Unassembled WGS sequence"/>
</dbReference>
<evidence type="ECO:0000313" key="6">
    <source>
        <dbReference type="Proteomes" id="UP001165283"/>
    </source>
</evidence>
<evidence type="ECO:0000256" key="3">
    <source>
        <dbReference type="ARBA" id="ARBA00023163"/>
    </source>
</evidence>
<dbReference type="SMART" id="SM00345">
    <property type="entry name" value="HTH_GNTR"/>
    <property type="match status" value="1"/>
</dbReference>
<dbReference type="EMBL" id="JAGSOV010000061">
    <property type="protein sequence ID" value="MCO1659008.1"/>
    <property type="molecule type" value="Genomic_DNA"/>
</dbReference>
<keyword evidence="3" id="KW-0804">Transcription</keyword>
<comment type="caution">
    <text evidence="5">The sequence shown here is derived from an EMBL/GenBank/DDBJ whole genome shotgun (WGS) entry which is preliminary data.</text>
</comment>
<dbReference type="InterPro" id="IPR036388">
    <property type="entry name" value="WH-like_DNA-bd_sf"/>
</dbReference>